<dbReference type="InterPro" id="IPR037523">
    <property type="entry name" value="VOC_core"/>
</dbReference>
<evidence type="ECO:0000313" key="3">
    <source>
        <dbReference type="Proteomes" id="UP000004816"/>
    </source>
</evidence>
<protein>
    <recommendedName>
        <fullName evidence="1">VOC domain-containing protein</fullName>
    </recommendedName>
</protein>
<dbReference type="Gene3D" id="3.30.720.110">
    <property type="match status" value="1"/>
</dbReference>
<evidence type="ECO:0000259" key="1">
    <source>
        <dbReference type="PROSITE" id="PS51819"/>
    </source>
</evidence>
<dbReference type="OrthoDB" id="9795306at2"/>
<gene>
    <name evidence="2" type="ORF">HMPREF9336_01393</name>
</gene>
<dbReference type="RefSeq" id="WP_007468984.1">
    <property type="nucleotide sequence ID" value="NZ_KI391954.1"/>
</dbReference>
<proteinExistence type="predicted"/>
<feature type="domain" description="VOC" evidence="1">
    <location>
        <begin position="9"/>
        <end position="136"/>
    </location>
</feature>
<comment type="caution">
    <text evidence="2">The sequence shown here is derived from an EMBL/GenBank/DDBJ whole genome shotgun (WGS) entry which is preliminary data.</text>
</comment>
<dbReference type="eggNOG" id="COG2764">
    <property type="taxonomic scope" value="Bacteria"/>
</dbReference>
<sequence>MPDEKPVTEPAVIPHLVVSDSKAAISFYEKAFGAESLGVVATPDGKVMHAAVSINGARIFLNDDFPEFCEGKQSTPLALGGSPVTIHLYVPDADAAFARAVEAGAEVAMPLEDQFWGDRYGVVKDPFGHQWSIAHHVREVSPEALAEAMETFGSSAG</sequence>
<dbReference type="HOGENOM" id="CLU_046006_11_2_11"/>
<accession>E5XPH1</accession>
<keyword evidence="3" id="KW-1185">Reference proteome</keyword>
<dbReference type="EMBL" id="ACZI02000003">
    <property type="protein sequence ID" value="EFV13754.1"/>
    <property type="molecule type" value="Genomic_DNA"/>
</dbReference>
<dbReference type="SUPFAM" id="SSF54593">
    <property type="entry name" value="Glyoxalase/Bleomycin resistance protein/Dihydroxybiphenyl dioxygenase"/>
    <property type="match status" value="1"/>
</dbReference>
<dbReference type="Pfam" id="PF00903">
    <property type="entry name" value="Glyoxalase"/>
    <property type="match status" value="1"/>
</dbReference>
<organism evidence="2 3">
    <name type="scientific">Segniliparus rugosus (strain ATCC BAA-974 / DSM 45345 / CCUG 50838 / CIP 108380 / JCM 13579 / CDC 945)</name>
    <dbReference type="NCBI Taxonomy" id="679197"/>
    <lineage>
        <taxon>Bacteria</taxon>
        <taxon>Bacillati</taxon>
        <taxon>Actinomycetota</taxon>
        <taxon>Actinomycetes</taxon>
        <taxon>Mycobacteriales</taxon>
        <taxon>Segniliparaceae</taxon>
        <taxon>Segniliparus</taxon>
    </lineage>
</organism>
<dbReference type="PROSITE" id="PS51819">
    <property type="entry name" value="VOC"/>
    <property type="match status" value="1"/>
</dbReference>
<dbReference type="Proteomes" id="UP000004816">
    <property type="component" value="Unassembled WGS sequence"/>
</dbReference>
<dbReference type="PANTHER" id="PTHR34109">
    <property type="entry name" value="BNAUNNG04460D PROTEIN-RELATED"/>
    <property type="match status" value="1"/>
</dbReference>
<reference evidence="2 3" key="1">
    <citation type="journal article" date="2011" name="Stand. Genomic Sci.">
        <title>High quality draft genome sequence of Segniliparus rugosus CDC 945(T)= (ATCC BAA-974(T)).</title>
        <authorList>
            <person name="Earl A.M."/>
            <person name="Desjardins C.A."/>
            <person name="Fitzgerald M.G."/>
            <person name="Arachchi H.M."/>
            <person name="Zeng Q."/>
            <person name="Mehta T."/>
            <person name="Griggs A."/>
            <person name="Birren B.W."/>
            <person name="Toney N.C."/>
            <person name="Carr J."/>
            <person name="Posey J."/>
            <person name="Butler W.R."/>
        </authorList>
    </citation>
    <scope>NUCLEOTIDE SEQUENCE [LARGE SCALE GENOMIC DNA]</scope>
    <source>
        <strain evidence="3">ATCC BAA-974 / DSM 45345 / CCUG 50838 / CIP 108380 / JCM 13579 / CDC 945</strain>
    </source>
</reference>
<dbReference type="InterPro" id="IPR029068">
    <property type="entry name" value="Glyas_Bleomycin-R_OHBP_Dase"/>
</dbReference>
<dbReference type="Gene3D" id="3.30.720.120">
    <property type="match status" value="1"/>
</dbReference>
<dbReference type="STRING" id="679197.HMPREF9336_01393"/>
<dbReference type="PANTHER" id="PTHR34109:SF1">
    <property type="entry name" value="VOC DOMAIN-CONTAINING PROTEIN"/>
    <property type="match status" value="1"/>
</dbReference>
<dbReference type="CDD" id="cd07246">
    <property type="entry name" value="VOC_like"/>
    <property type="match status" value="1"/>
</dbReference>
<dbReference type="AlphaFoldDB" id="E5XPH1"/>
<dbReference type="InterPro" id="IPR004360">
    <property type="entry name" value="Glyas_Fos-R_dOase_dom"/>
</dbReference>
<evidence type="ECO:0000313" key="2">
    <source>
        <dbReference type="EMBL" id="EFV13754.1"/>
    </source>
</evidence>
<name>E5XPH1_SEGRC</name>